<reference evidence="1 2" key="1">
    <citation type="submission" date="2024-01" db="EMBL/GenBank/DDBJ databases">
        <title>The genomes of 5 underutilized Papilionoideae crops provide insights into root nodulation and disease resistanc.</title>
        <authorList>
            <person name="Jiang F."/>
        </authorList>
    </citation>
    <scope>NUCLEOTIDE SEQUENCE [LARGE SCALE GENOMIC DNA]</scope>
    <source>
        <strain evidence="1">LVBAO_FW01</strain>
        <tissue evidence="1">Leaves</tissue>
    </source>
</reference>
<protein>
    <submittedName>
        <fullName evidence="1">Uncharacterized protein</fullName>
    </submittedName>
</protein>
<evidence type="ECO:0000313" key="1">
    <source>
        <dbReference type="EMBL" id="KAK7328098.1"/>
    </source>
</evidence>
<comment type="caution">
    <text evidence="1">The sequence shown here is derived from an EMBL/GenBank/DDBJ whole genome shotgun (WGS) entry which is preliminary data.</text>
</comment>
<proteinExistence type="predicted"/>
<keyword evidence="2" id="KW-1185">Reference proteome</keyword>
<organism evidence="1 2">
    <name type="scientific">Canavalia gladiata</name>
    <name type="common">Sword bean</name>
    <name type="synonym">Dolichos gladiatus</name>
    <dbReference type="NCBI Taxonomy" id="3824"/>
    <lineage>
        <taxon>Eukaryota</taxon>
        <taxon>Viridiplantae</taxon>
        <taxon>Streptophyta</taxon>
        <taxon>Embryophyta</taxon>
        <taxon>Tracheophyta</taxon>
        <taxon>Spermatophyta</taxon>
        <taxon>Magnoliopsida</taxon>
        <taxon>eudicotyledons</taxon>
        <taxon>Gunneridae</taxon>
        <taxon>Pentapetalae</taxon>
        <taxon>rosids</taxon>
        <taxon>fabids</taxon>
        <taxon>Fabales</taxon>
        <taxon>Fabaceae</taxon>
        <taxon>Papilionoideae</taxon>
        <taxon>50 kb inversion clade</taxon>
        <taxon>NPAAA clade</taxon>
        <taxon>indigoferoid/millettioid clade</taxon>
        <taxon>Phaseoleae</taxon>
        <taxon>Canavalia</taxon>
    </lineage>
</organism>
<accession>A0AAN9QE89</accession>
<dbReference type="AlphaFoldDB" id="A0AAN9QE89"/>
<gene>
    <name evidence="1" type="ORF">VNO77_22194</name>
</gene>
<evidence type="ECO:0000313" key="2">
    <source>
        <dbReference type="Proteomes" id="UP001367508"/>
    </source>
</evidence>
<dbReference type="Proteomes" id="UP001367508">
    <property type="component" value="Unassembled WGS sequence"/>
</dbReference>
<dbReference type="EMBL" id="JAYMYQ010000005">
    <property type="protein sequence ID" value="KAK7328098.1"/>
    <property type="molecule type" value="Genomic_DNA"/>
</dbReference>
<name>A0AAN9QE89_CANGL</name>
<sequence length="81" mass="9675">MWLSIIPYRASWIVVRFCFRKENSRNQIKKSTQRDVDPPDTMSILQDSKLKKVLVGFLLSRMNSIKNVFFRDDLDLWTQLP</sequence>